<dbReference type="EMBL" id="CP138580">
    <property type="protein sequence ID" value="WPG97474.1"/>
    <property type="molecule type" value="Genomic_DNA"/>
</dbReference>
<evidence type="ECO:0000256" key="1">
    <source>
        <dbReference type="ARBA" id="ARBA00008056"/>
    </source>
</evidence>
<dbReference type="InterPro" id="IPR044861">
    <property type="entry name" value="IPNS-like_FE2OG_OXY"/>
</dbReference>
<gene>
    <name evidence="4" type="ORF">R9X50_00025000</name>
</gene>
<proteinExistence type="inferred from homology"/>
<protein>
    <recommendedName>
        <fullName evidence="3">Fe2OG dioxygenase domain-containing protein</fullName>
    </recommendedName>
</protein>
<reference evidence="4 5" key="1">
    <citation type="submission" date="2023-11" db="EMBL/GenBank/DDBJ databases">
        <title>An acidophilic fungus is an integral part of prey digestion in a carnivorous sundew plant.</title>
        <authorList>
            <person name="Tsai I.J."/>
        </authorList>
    </citation>
    <scope>NUCLEOTIDE SEQUENCE [LARGE SCALE GENOMIC DNA]</scope>
    <source>
        <strain evidence="4">169a</strain>
    </source>
</reference>
<keyword evidence="2" id="KW-0479">Metal-binding</keyword>
<dbReference type="Pfam" id="PF03171">
    <property type="entry name" value="2OG-FeII_Oxy"/>
    <property type="match status" value="1"/>
</dbReference>
<dbReference type="PROSITE" id="PS51471">
    <property type="entry name" value="FE2OG_OXY"/>
    <property type="match status" value="1"/>
</dbReference>
<evidence type="ECO:0000256" key="2">
    <source>
        <dbReference type="RuleBase" id="RU003682"/>
    </source>
</evidence>
<dbReference type="Pfam" id="PF14226">
    <property type="entry name" value="DIOX_N"/>
    <property type="match status" value="1"/>
</dbReference>
<keyword evidence="2" id="KW-0408">Iron</keyword>
<dbReference type="PANTHER" id="PTHR47990">
    <property type="entry name" value="2-OXOGLUTARATE (2OG) AND FE(II)-DEPENDENT OXYGENASE SUPERFAMILY PROTEIN-RELATED"/>
    <property type="match status" value="1"/>
</dbReference>
<dbReference type="Proteomes" id="UP001303373">
    <property type="component" value="Chromosome 1"/>
</dbReference>
<sequence>MANFENQDIVIAPLPTIKYDKLLAQDSTEITRLVDVCKSLGFFYLDFNLSAAHSLVNNSNDVLGVMNEYFHQPIEVKMKDVRGTVTHGYCPVGRYAGAKKGERDCYETLKISEAEMKDRSPHLPVTVHNNVELFGEFISGSHSALITVLQCLSKGMGLTGDDCFENKHRSGVPARTTMVLFRYPRQVEEGKGIGHNVHTDIGSLTLLYCQDWGLQLLSPETNEWGFVKPQPGHAIINVGDSLRFLSGHQLRSCVHRVIPLTGRQETDRYSIAYFMRTEDKSVFVDSKGRRLSALAWHDEKYNVFRQPHEDQERDAVLTGGMEKHGSLILV</sequence>
<name>A0AAQ3LX48_9PEZI</name>
<dbReference type="GO" id="GO:0044283">
    <property type="term" value="P:small molecule biosynthetic process"/>
    <property type="evidence" value="ECO:0007669"/>
    <property type="project" value="UniProtKB-ARBA"/>
</dbReference>
<evidence type="ECO:0000313" key="5">
    <source>
        <dbReference type="Proteomes" id="UP001303373"/>
    </source>
</evidence>
<dbReference type="InterPro" id="IPR026992">
    <property type="entry name" value="DIOX_N"/>
</dbReference>
<accession>A0AAQ3LX48</accession>
<feature type="domain" description="Fe2OG dioxygenase" evidence="3">
    <location>
        <begin position="173"/>
        <end position="277"/>
    </location>
</feature>
<dbReference type="InterPro" id="IPR027443">
    <property type="entry name" value="IPNS-like_sf"/>
</dbReference>
<dbReference type="InterPro" id="IPR050231">
    <property type="entry name" value="Iron_ascorbate_oxido_reductase"/>
</dbReference>
<dbReference type="GO" id="GO:0046872">
    <property type="term" value="F:metal ion binding"/>
    <property type="evidence" value="ECO:0007669"/>
    <property type="project" value="UniProtKB-KW"/>
</dbReference>
<evidence type="ECO:0000313" key="4">
    <source>
        <dbReference type="EMBL" id="WPG97474.1"/>
    </source>
</evidence>
<keyword evidence="5" id="KW-1185">Reference proteome</keyword>
<comment type="similarity">
    <text evidence="1 2">Belongs to the iron/ascorbate-dependent oxidoreductase family.</text>
</comment>
<dbReference type="Gene3D" id="2.60.120.330">
    <property type="entry name" value="B-lactam Antibiotic, Isopenicillin N Synthase, Chain"/>
    <property type="match status" value="1"/>
</dbReference>
<dbReference type="GO" id="GO:0016491">
    <property type="term" value="F:oxidoreductase activity"/>
    <property type="evidence" value="ECO:0007669"/>
    <property type="project" value="UniProtKB-KW"/>
</dbReference>
<dbReference type="SUPFAM" id="SSF51197">
    <property type="entry name" value="Clavaminate synthase-like"/>
    <property type="match status" value="1"/>
</dbReference>
<dbReference type="AlphaFoldDB" id="A0AAQ3LX48"/>
<dbReference type="InterPro" id="IPR005123">
    <property type="entry name" value="Oxoglu/Fe-dep_dioxygenase_dom"/>
</dbReference>
<keyword evidence="2" id="KW-0560">Oxidoreductase</keyword>
<organism evidence="4 5">
    <name type="scientific">Acrodontium crateriforme</name>
    <dbReference type="NCBI Taxonomy" id="150365"/>
    <lineage>
        <taxon>Eukaryota</taxon>
        <taxon>Fungi</taxon>
        <taxon>Dikarya</taxon>
        <taxon>Ascomycota</taxon>
        <taxon>Pezizomycotina</taxon>
        <taxon>Dothideomycetes</taxon>
        <taxon>Dothideomycetidae</taxon>
        <taxon>Mycosphaerellales</taxon>
        <taxon>Teratosphaeriaceae</taxon>
        <taxon>Acrodontium</taxon>
    </lineage>
</organism>
<evidence type="ECO:0000259" key="3">
    <source>
        <dbReference type="PROSITE" id="PS51471"/>
    </source>
</evidence>